<evidence type="ECO:0000313" key="1">
    <source>
        <dbReference type="EMBL" id="MCE8005368.1"/>
    </source>
</evidence>
<sequence length="47" mass="5068">MPIQHSRVAAIALLALATTAGGQPVEANERIRIAEQFGITYLLLHVI</sequence>
<feature type="non-terminal residue" evidence="1">
    <location>
        <position position="47"/>
    </location>
</feature>
<dbReference type="Proteomes" id="UP001320168">
    <property type="component" value="Unassembled WGS sequence"/>
</dbReference>
<reference evidence="1 2" key="1">
    <citation type="journal article" date="2021" name="Front. Microbiol.">
        <title>Aerobic Denitrification and Heterotrophic Sulfur Oxidation in the Genus Halomonas Revealed by Six Novel Species Characterizations and Genome-Based Analysis.</title>
        <authorList>
            <person name="Wang L."/>
            <person name="Shao Z."/>
        </authorList>
    </citation>
    <scope>NUCLEOTIDE SEQUENCE [LARGE SCALE GENOMIC DNA]</scope>
    <source>
        <strain evidence="1 2">MCCC 1A11081</strain>
    </source>
</reference>
<proteinExistence type="predicted"/>
<keyword evidence="2" id="KW-1185">Reference proteome</keyword>
<protein>
    <submittedName>
        <fullName evidence="1">ABC transporter substrate-binding protein</fullName>
    </submittedName>
</protein>
<comment type="caution">
    <text evidence="1">The sequence shown here is derived from an EMBL/GenBank/DDBJ whole genome shotgun (WGS) entry which is preliminary data.</text>
</comment>
<evidence type="ECO:0000313" key="2">
    <source>
        <dbReference type="Proteomes" id="UP001320168"/>
    </source>
</evidence>
<dbReference type="EMBL" id="JABFTX010000024">
    <property type="protein sequence ID" value="MCE8005368.1"/>
    <property type="molecule type" value="Genomic_DNA"/>
</dbReference>
<accession>A0ABS9A967</accession>
<organism evidence="1 2">
    <name type="scientific">Billgrantia ethanolica</name>
    <dbReference type="NCBI Taxonomy" id="2733486"/>
    <lineage>
        <taxon>Bacteria</taxon>
        <taxon>Pseudomonadati</taxon>
        <taxon>Pseudomonadota</taxon>
        <taxon>Gammaproteobacteria</taxon>
        <taxon>Oceanospirillales</taxon>
        <taxon>Halomonadaceae</taxon>
        <taxon>Billgrantia</taxon>
    </lineage>
</organism>
<name>A0ABS9A967_9GAMM</name>
<gene>
    <name evidence="1" type="ORF">HOP53_21320</name>
</gene>